<accession>A0AAX7SRF4</accession>
<keyword evidence="1" id="KW-0472">Membrane</keyword>
<reference evidence="3" key="3">
    <citation type="submission" date="2025-09" db="UniProtKB">
        <authorList>
            <consortium name="Ensembl"/>
        </authorList>
    </citation>
    <scope>IDENTIFICATION</scope>
</reference>
<dbReference type="InterPro" id="IPR002123">
    <property type="entry name" value="Plipid/glycerol_acylTrfase"/>
</dbReference>
<dbReference type="GeneTree" id="ENSGT00390000011782"/>
<dbReference type="PANTHER" id="PTHR22753:SF14">
    <property type="entry name" value="MONOACYLGLYCEROL_DIACYLGLYCEROL O-ACYLTRANSFERASE"/>
    <property type="match status" value="1"/>
</dbReference>
<gene>
    <name evidence="3" type="primary">TMEM68</name>
</gene>
<keyword evidence="1" id="KW-0812">Transmembrane</keyword>
<proteinExistence type="predicted"/>
<evidence type="ECO:0000256" key="1">
    <source>
        <dbReference type="SAM" id="Phobius"/>
    </source>
</evidence>
<evidence type="ECO:0000313" key="4">
    <source>
        <dbReference type="Proteomes" id="UP000265100"/>
    </source>
</evidence>
<dbReference type="Proteomes" id="UP000265100">
    <property type="component" value="Chromosome 18"/>
</dbReference>
<dbReference type="PANTHER" id="PTHR22753">
    <property type="entry name" value="TRANSMEMBRANE PROTEIN 68"/>
    <property type="match status" value="1"/>
</dbReference>
<reference evidence="3" key="1">
    <citation type="submission" date="2018-05" db="EMBL/GenBank/DDBJ databases">
        <authorList>
            <person name="Datahose"/>
        </authorList>
    </citation>
    <scope>NUCLEOTIDE SEQUENCE</scope>
</reference>
<evidence type="ECO:0000259" key="2">
    <source>
        <dbReference type="Pfam" id="PF01553"/>
    </source>
</evidence>
<dbReference type="GO" id="GO:0016020">
    <property type="term" value="C:membrane"/>
    <property type="evidence" value="ECO:0007669"/>
    <property type="project" value="TreeGrafter"/>
</dbReference>
<organism evidence="3 4">
    <name type="scientific">Astatotilapia calliptera</name>
    <name type="common">Eastern happy</name>
    <name type="synonym">Chromis callipterus</name>
    <dbReference type="NCBI Taxonomy" id="8154"/>
    <lineage>
        <taxon>Eukaryota</taxon>
        <taxon>Metazoa</taxon>
        <taxon>Chordata</taxon>
        <taxon>Craniata</taxon>
        <taxon>Vertebrata</taxon>
        <taxon>Euteleostomi</taxon>
        <taxon>Actinopterygii</taxon>
        <taxon>Neopterygii</taxon>
        <taxon>Teleostei</taxon>
        <taxon>Neoteleostei</taxon>
        <taxon>Acanthomorphata</taxon>
        <taxon>Ovalentaria</taxon>
        <taxon>Cichlomorphae</taxon>
        <taxon>Cichliformes</taxon>
        <taxon>Cichlidae</taxon>
        <taxon>African cichlids</taxon>
        <taxon>Pseudocrenilabrinae</taxon>
        <taxon>Haplochromini</taxon>
        <taxon>Astatotilapia</taxon>
    </lineage>
</organism>
<feature type="transmembrane region" description="Helical" evidence="1">
    <location>
        <begin position="42"/>
        <end position="71"/>
    </location>
</feature>
<dbReference type="AlphaFoldDB" id="A0AAX7SRF4"/>
<dbReference type="CDD" id="cd07987">
    <property type="entry name" value="LPLAT_MGAT-like"/>
    <property type="match status" value="1"/>
</dbReference>
<feature type="domain" description="Phospholipid/glycerol acyltransferase" evidence="2">
    <location>
        <begin position="111"/>
        <end position="234"/>
    </location>
</feature>
<reference evidence="3" key="2">
    <citation type="submission" date="2025-08" db="UniProtKB">
        <authorList>
            <consortium name="Ensembl"/>
        </authorList>
    </citation>
    <scope>IDENTIFICATION</scope>
</reference>
<sequence length="408" mass="46526">MSGNQSCLTGAEDTLSVLVCLFHAWEEWAGLDQEDYLSVLEYLLWVFTPLAIVFIVPFLIVIFLYLSILFLHVYKRKNQLKEAYCNNLWDGARKTLATLWDGHGAIWHGYEVHGMEKIPDEGPALIVYYHGAIPVDYYYFLAHVIIQKGRTCHSVADHFLFKIPGFKLLLEVFSVIHGPQEECVRALKNGHLLAISPGGVREALFSDETYPLLWGERKGFAQVAIDSRAPVIPMFTQNVREGFRSLGTLRFFRWVYDRFRLPIAPVYGGFPVKFRTFLGDPIPYDPNINAAELAQKVSKRLLPFTLTAWQCFGLHCKVLDLLRALLCGLSISPCVIYSGYSVGHSNLDVGMDVTTSWSRFFLLRTRRKCSCCWAQMWLLRKLKVETESTCSTPKQQVRGSVQRPLDKA</sequence>
<keyword evidence="4" id="KW-1185">Reference proteome</keyword>
<dbReference type="Ensembl" id="ENSACLT00000044072.1">
    <property type="protein sequence ID" value="ENSACLP00000046375.1"/>
    <property type="gene ID" value="ENSACLG00000000317.2"/>
</dbReference>
<dbReference type="GO" id="GO:0016746">
    <property type="term" value="F:acyltransferase activity"/>
    <property type="evidence" value="ECO:0007669"/>
    <property type="project" value="InterPro"/>
</dbReference>
<protein>
    <recommendedName>
        <fullName evidence="2">Phospholipid/glycerol acyltransferase domain-containing protein</fullName>
    </recommendedName>
</protein>
<dbReference type="Pfam" id="PF01553">
    <property type="entry name" value="Acyltransferase"/>
    <property type="match status" value="1"/>
</dbReference>
<evidence type="ECO:0000313" key="3">
    <source>
        <dbReference type="Ensembl" id="ENSACLP00000046375.1"/>
    </source>
</evidence>
<dbReference type="SUPFAM" id="SSF69593">
    <property type="entry name" value="Glycerol-3-phosphate (1)-acyltransferase"/>
    <property type="match status" value="1"/>
</dbReference>
<name>A0AAX7SRF4_ASTCA</name>
<keyword evidence="1" id="KW-1133">Transmembrane helix</keyword>